<dbReference type="Proteomes" id="UP000241769">
    <property type="component" value="Unassembled WGS sequence"/>
</dbReference>
<accession>A0A2P6MY17</accession>
<feature type="region of interest" description="Disordered" evidence="1">
    <location>
        <begin position="32"/>
        <end position="66"/>
    </location>
</feature>
<dbReference type="EMBL" id="MDYQ01000312">
    <property type="protein sequence ID" value="PRP76607.1"/>
    <property type="molecule type" value="Genomic_DNA"/>
</dbReference>
<dbReference type="AlphaFoldDB" id="A0A2P6MY17"/>
<organism evidence="2 3">
    <name type="scientific">Planoprotostelium fungivorum</name>
    <dbReference type="NCBI Taxonomy" id="1890364"/>
    <lineage>
        <taxon>Eukaryota</taxon>
        <taxon>Amoebozoa</taxon>
        <taxon>Evosea</taxon>
        <taxon>Variosea</taxon>
        <taxon>Cavosteliida</taxon>
        <taxon>Cavosteliaceae</taxon>
        <taxon>Planoprotostelium</taxon>
    </lineage>
</organism>
<proteinExistence type="predicted"/>
<feature type="compositionally biased region" description="Acidic residues" evidence="1">
    <location>
        <begin position="50"/>
        <end position="61"/>
    </location>
</feature>
<name>A0A2P6MY17_9EUKA</name>
<evidence type="ECO:0000313" key="2">
    <source>
        <dbReference type="EMBL" id="PRP76607.1"/>
    </source>
</evidence>
<dbReference type="InParanoid" id="A0A2P6MY17"/>
<comment type="caution">
    <text evidence="2">The sequence shown here is derived from an EMBL/GenBank/DDBJ whole genome shotgun (WGS) entry which is preliminary data.</text>
</comment>
<reference evidence="2 3" key="1">
    <citation type="journal article" date="2018" name="Genome Biol. Evol.">
        <title>Multiple Roots of Fruiting Body Formation in Amoebozoa.</title>
        <authorList>
            <person name="Hillmann F."/>
            <person name="Forbes G."/>
            <person name="Novohradska S."/>
            <person name="Ferling I."/>
            <person name="Riege K."/>
            <person name="Groth M."/>
            <person name="Westermann M."/>
            <person name="Marz M."/>
            <person name="Spaller T."/>
            <person name="Winckler T."/>
            <person name="Schaap P."/>
            <person name="Glockner G."/>
        </authorList>
    </citation>
    <scope>NUCLEOTIDE SEQUENCE [LARGE SCALE GENOMIC DNA]</scope>
    <source>
        <strain evidence="2 3">Jena</strain>
    </source>
</reference>
<evidence type="ECO:0000313" key="3">
    <source>
        <dbReference type="Proteomes" id="UP000241769"/>
    </source>
</evidence>
<sequence length="105" mass="11690">MLDSRNNRNKLQYADVGTTARAGYLCQIDVKRPAGQVSPAPSTDDLSSPENDEDVSPDDQDQDHIDTRTILTSSISSTWTKRAAYQKSETGAFRPPLFMFIKIPQ</sequence>
<gene>
    <name evidence="2" type="ORF">PROFUN_14984</name>
</gene>
<evidence type="ECO:0000256" key="1">
    <source>
        <dbReference type="SAM" id="MobiDB-lite"/>
    </source>
</evidence>
<feature type="compositionally biased region" description="Polar residues" evidence="1">
    <location>
        <begin position="39"/>
        <end position="49"/>
    </location>
</feature>
<keyword evidence="3" id="KW-1185">Reference proteome</keyword>
<protein>
    <submittedName>
        <fullName evidence="2">Uncharacterized protein</fullName>
    </submittedName>
</protein>